<evidence type="ECO:0000256" key="1">
    <source>
        <dbReference type="SAM" id="MobiDB-lite"/>
    </source>
</evidence>
<feature type="region of interest" description="Disordered" evidence="1">
    <location>
        <begin position="46"/>
        <end position="78"/>
    </location>
</feature>
<organism evidence="2 3">
    <name type="scientific">Streptomyces candidus</name>
    <dbReference type="NCBI Taxonomy" id="67283"/>
    <lineage>
        <taxon>Bacteria</taxon>
        <taxon>Bacillati</taxon>
        <taxon>Actinomycetota</taxon>
        <taxon>Actinomycetes</taxon>
        <taxon>Kitasatosporales</taxon>
        <taxon>Streptomycetaceae</taxon>
        <taxon>Streptomyces</taxon>
    </lineage>
</organism>
<proteinExistence type="predicted"/>
<sequence>MAKKPPPAVIGVLTEPAPPTWWRAHRHQVLLIVGIFLGWQLCGASSGAADHDQYGPARPAHSATPSATPSTTSKENHR</sequence>
<comment type="caution">
    <text evidence="2">The sequence shown here is derived from an EMBL/GenBank/DDBJ whole genome shotgun (WGS) entry which is preliminary data.</text>
</comment>
<keyword evidence="3" id="KW-1185">Reference proteome</keyword>
<reference evidence="2 3" key="1">
    <citation type="submission" date="2020-08" db="EMBL/GenBank/DDBJ databases">
        <title>Genomic Encyclopedia of Type Strains, Phase IV (KMG-IV): sequencing the most valuable type-strain genomes for metagenomic binning, comparative biology and taxonomic classification.</title>
        <authorList>
            <person name="Goeker M."/>
        </authorList>
    </citation>
    <scope>NUCLEOTIDE SEQUENCE [LARGE SCALE GENOMIC DNA]</scope>
    <source>
        <strain evidence="2 3">DSM 40141</strain>
    </source>
</reference>
<dbReference type="AlphaFoldDB" id="A0A7X0HK08"/>
<feature type="compositionally biased region" description="Low complexity" evidence="1">
    <location>
        <begin position="56"/>
        <end position="78"/>
    </location>
</feature>
<gene>
    <name evidence="2" type="ORF">HNQ79_005601</name>
</gene>
<protein>
    <submittedName>
        <fullName evidence="2">Uncharacterized protein</fullName>
    </submittedName>
</protein>
<dbReference type="RefSeq" id="WP_185035578.1">
    <property type="nucleotide sequence ID" value="NZ_BNBN01000017.1"/>
</dbReference>
<dbReference type="Proteomes" id="UP000540423">
    <property type="component" value="Unassembled WGS sequence"/>
</dbReference>
<dbReference type="EMBL" id="JACHEM010000017">
    <property type="protein sequence ID" value="MBB6439089.1"/>
    <property type="molecule type" value="Genomic_DNA"/>
</dbReference>
<name>A0A7X0HK08_9ACTN</name>
<evidence type="ECO:0000313" key="2">
    <source>
        <dbReference type="EMBL" id="MBB6439089.1"/>
    </source>
</evidence>
<evidence type="ECO:0000313" key="3">
    <source>
        <dbReference type="Proteomes" id="UP000540423"/>
    </source>
</evidence>
<accession>A0A7X0HK08</accession>